<keyword evidence="4" id="KW-1185">Reference proteome</keyword>
<evidence type="ECO:0000256" key="1">
    <source>
        <dbReference type="SAM" id="Coils"/>
    </source>
</evidence>
<reference evidence="3 4" key="1">
    <citation type="journal article" date="2014" name="Genome Biol. Evol.">
        <title>The secreted proteins of Achlya hypogyna and Thraustotheca clavata identify the ancestral oomycete secretome and reveal gene acquisitions by horizontal gene transfer.</title>
        <authorList>
            <person name="Misner I."/>
            <person name="Blouin N."/>
            <person name="Leonard G."/>
            <person name="Richards T.A."/>
            <person name="Lane C.E."/>
        </authorList>
    </citation>
    <scope>NUCLEOTIDE SEQUENCE [LARGE SCALE GENOMIC DNA]</scope>
    <source>
        <strain evidence="3 4">ATCC 48635</strain>
    </source>
</reference>
<protein>
    <submittedName>
        <fullName evidence="3">Uncharacterized protein</fullName>
    </submittedName>
</protein>
<dbReference type="EMBL" id="JNBR01002297">
    <property type="protein sequence ID" value="OQR83151.1"/>
    <property type="molecule type" value="Genomic_DNA"/>
</dbReference>
<sequence length="258" mass="28559">MYLAEKQAKKLPRLILEPPPKPPLRQRKASSTRLAFNADDASRLERYLSVLDAKAVGQCLADYHRILSEVEALHSKVAAGRDSLGREHDRQRQLSQQLAALETALPGRHDQRTAAETKLRVLEGAIAATAAEAHKLRASVCTAQEKLRTILAAIQRAHDATAQRDANVAEIERRRAENEACAAEVAAMKQRLEANTRAREASERELSEQCDDERQRLEALRSDAATSATKCQGIAAFVARCTREYAEKELALPPLSPR</sequence>
<dbReference type="AlphaFoldDB" id="A0A1V9YBQ4"/>
<keyword evidence="1" id="KW-0175">Coiled coil</keyword>
<name>A0A1V9YBQ4_ACHHY</name>
<comment type="caution">
    <text evidence="3">The sequence shown here is derived from an EMBL/GenBank/DDBJ whole genome shotgun (WGS) entry which is preliminary data.</text>
</comment>
<evidence type="ECO:0000313" key="4">
    <source>
        <dbReference type="Proteomes" id="UP000243579"/>
    </source>
</evidence>
<dbReference type="Proteomes" id="UP000243579">
    <property type="component" value="Unassembled WGS sequence"/>
</dbReference>
<dbReference type="OrthoDB" id="10645708at2759"/>
<feature type="region of interest" description="Disordered" evidence="2">
    <location>
        <begin position="1"/>
        <end position="32"/>
    </location>
</feature>
<gene>
    <name evidence="3" type="ORF">ACHHYP_15031</name>
</gene>
<accession>A0A1V9YBQ4</accession>
<dbReference type="Gene3D" id="1.10.287.1490">
    <property type="match status" value="1"/>
</dbReference>
<evidence type="ECO:0000256" key="2">
    <source>
        <dbReference type="SAM" id="MobiDB-lite"/>
    </source>
</evidence>
<evidence type="ECO:0000313" key="3">
    <source>
        <dbReference type="EMBL" id="OQR83151.1"/>
    </source>
</evidence>
<proteinExistence type="predicted"/>
<organism evidence="3 4">
    <name type="scientific">Achlya hypogyna</name>
    <name type="common">Oomycete</name>
    <name type="synonym">Protoachlya hypogyna</name>
    <dbReference type="NCBI Taxonomy" id="1202772"/>
    <lineage>
        <taxon>Eukaryota</taxon>
        <taxon>Sar</taxon>
        <taxon>Stramenopiles</taxon>
        <taxon>Oomycota</taxon>
        <taxon>Saprolegniomycetes</taxon>
        <taxon>Saprolegniales</taxon>
        <taxon>Achlyaceae</taxon>
        <taxon>Achlya</taxon>
    </lineage>
</organism>
<feature type="coiled-coil region" evidence="1">
    <location>
        <begin position="159"/>
        <end position="223"/>
    </location>
</feature>